<dbReference type="Proteomes" id="UP000000226">
    <property type="component" value="Chromosome 5"/>
</dbReference>
<evidence type="ECO:0000313" key="1">
    <source>
        <dbReference type="EMBL" id="ESW21178.1"/>
    </source>
</evidence>
<accession>V7BVX1</accession>
<dbReference type="SMR" id="V7BVX1"/>
<proteinExistence type="predicted"/>
<name>V7BVX1_PHAVU</name>
<organism evidence="1 2">
    <name type="scientific">Phaseolus vulgaris</name>
    <name type="common">Kidney bean</name>
    <name type="synonym">French bean</name>
    <dbReference type="NCBI Taxonomy" id="3885"/>
    <lineage>
        <taxon>Eukaryota</taxon>
        <taxon>Viridiplantae</taxon>
        <taxon>Streptophyta</taxon>
        <taxon>Embryophyta</taxon>
        <taxon>Tracheophyta</taxon>
        <taxon>Spermatophyta</taxon>
        <taxon>Magnoliopsida</taxon>
        <taxon>eudicotyledons</taxon>
        <taxon>Gunneridae</taxon>
        <taxon>Pentapetalae</taxon>
        <taxon>rosids</taxon>
        <taxon>fabids</taxon>
        <taxon>Fabales</taxon>
        <taxon>Fabaceae</taxon>
        <taxon>Papilionoideae</taxon>
        <taxon>50 kb inversion clade</taxon>
        <taxon>NPAAA clade</taxon>
        <taxon>indigoferoid/millettioid clade</taxon>
        <taxon>Phaseoleae</taxon>
        <taxon>Phaseolus</taxon>
    </lineage>
</organism>
<dbReference type="AlphaFoldDB" id="V7BVX1"/>
<dbReference type="Gramene" id="ESW21178">
    <property type="protein sequence ID" value="ESW21178"/>
    <property type="gene ID" value="PHAVU_005G048600g"/>
</dbReference>
<dbReference type="STRING" id="3885.V7BVX1"/>
<evidence type="ECO:0000313" key="2">
    <source>
        <dbReference type="Proteomes" id="UP000000226"/>
    </source>
</evidence>
<reference evidence="2" key="1">
    <citation type="journal article" date="2014" name="Nat. Genet.">
        <title>A reference genome for common bean and genome-wide analysis of dual domestications.</title>
        <authorList>
            <person name="Schmutz J."/>
            <person name="McClean P.E."/>
            <person name="Mamidi S."/>
            <person name="Wu G.A."/>
            <person name="Cannon S.B."/>
            <person name="Grimwood J."/>
            <person name="Jenkins J."/>
            <person name="Shu S."/>
            <person name="Song Q."/>
            <person name="Chavarro C."/>
            <person name="Torres-Torres M."/>
            <person name="Geffroy V."/>
            <person name="Moghaddam S.M."/>
            <person name="Gao D."/>
            <person name="Abernathy B."/>
            <person name="Barry K."/>
            <person name="Blair M."/>
            <person name="Brick M.A."/>
            <person name="Chovatia M."/>
            <person name="Gepts P."/>
            <person name="Goodstein D.M."/>
            <person name="Gonzales M."/>
            <person name="Hellsten U."/>
            <person name="Hyten D.L."/>
            <person name="Jia G."/>
            <person name="Kelly J.D."/>
            <person name="Kudrna D."/>
            <person name="Lee R."/>
            <person name="Richard M.M."/>
            <person name="Miklas P.N."/>
            <person name="Osorno J.M."/>
            <person name="Rodrigues J."/>
            <person name="Thareau V."/>
            <person name="Urrea C.A."/>
            <person name="Wang M."/>
            <person name="Yu Y."/>
            <person name="Zhang M."/>
            <person name="Wing R.A."/>
            <person name="Cregan P.B."/>
            <person name="Rokhsar D.S."/>
            <person name="Jackson S.A."/>
        </authorList>
    </citation>
    <scope>NUCLEOTIDE SEQUENCE [LARGE SCALE GENOMIC DNA]</scope>
    <source>
        <strain evidence="2">cv. G19833</strain>
    </source>
</reference>
<dbReference type="EMBL" id="CM002292">
    <property type="protein sequence ID" value="ESW21178.1"/>
    <property type="molecule type" value="Genomic_DNA"/>
</dbReference>
<sequence length="71" mass="8403">MVRETICGAIRHKLIPTPQNLVTSTPLTTTGEFFLDYIHYLKFWIKLIIDQNSSWEKIELFGSWRIDESLF</sequence>
<gene>
    <name evidence="1" type="ORF">PHAVU_005G048600g</name>
</gene>
<protein>
    <submittedName>
        <fullName evidence="1">Uncharacterized protein</fullName>
    </submittedName>
</protein>
<keyword evidence="2" id="KW-1185">Reference proteome</keyword>
<dbReference type="OrthoDB" id="1295791at2759"/>